<name>A0A1A7XQ99_9TELE</name>
<feature type="region of interest" description="Disordered" evidence="1">
    <location>
        <begin position="60"/>
        <end position="196"/>
    </location>
</feature>
<organism evidence="2">
    <name type="scientific">Iconisemion striatum</name>
    <dbReference type="NCBI Taxonomy" id="60296"/>
    <lineage>
        <taxon>Eukaryota</taxon>
        <taxon>Metazoa</taxon>
        <taxon>Chordata</taxon>
        <taxon>Craniata</taxon>
        <taxon>Vertebrata</taxon>
        <taxon>Euteleostomi</taxon>
        <taxon>Actinopterygii</taxon>
        <taxon>Neopterygii</taxon>
        <taxon>Teleostei</taxon>
        <taxon>Neoteleostei</taxon>
        <taxon>Acanthomorphata</taxon>
        <taxon>Ovalentaria</taxon>
        <taxon>Atherinomorphae</taxon>
        <taxon>Cyprinodontiformes</taxon>
        <taxon>Nothobranchiidae</taxon>
        <taxon>Iconisemion</taxon>
    </lineage>
</organism>
<proteinExistence type="predicted"/>
<protein>
    <submittedName>
        <fullName evidence="2">Uncharacterized protein</fullName>
    </submittedName>
</protein>
<feature type="compositionally biased region" description="Acidic residues" evidence="1">
    <location>
        <begin position="14"/>
        <end position="23"/>
    </location>
</feature>
<sequence length="211" mass="23039">MKLLLAVSPQGESESQEILEDGAETSLVSEANSDSTSVTEEDTSLFSDQSYTNVLFTAEERLGEIESETSISEEESQPSSEEGDDVIADEISFSLEEKEETSPNNVESEALEDGDSETSEVSDEENEAEISSASEESDEEFVLPDEAEISWSDLEDDDLDLLPDESENKSLWAPKDKMKDLLSESSGRGNSEPSSLTVVFCDGKKQIHVGM</sequence>
<feature type="compositionally biased region" description="Polar residues" evidence="1">
    <location>
        <begin position="183"/>
        <end position="196"/>
    </location>
</feature>
<dbReference type="AlphaFoldDB" id="A0A1A7XQ99"/>
<evidence type="ECO:0000256" key="1">
    <source>
        <dbReference type="SAM" id="MobiDB-lite"/>
    </source>
</evidence>
<gene>
    <name evidence="2" type="primary">Nfu_g_1_009836</name>
</gene>
<evidence type="ECO:0000313" key="2">
    <source>
        <dbReference type="EMBL" id="SBP20277.1"/>
    </source>
</evidence>
<feature type="compositionally biased region" description="Acidic residues" evidence="1">
    <location>
        <begin position="109"/>
        <end position="128"/>
    </location>
</feature>
<accession>A0A1A7XQ99</accession>
<dbReference type="EMBL" id="HADW01018877">
    <property type="protein sequence ID" value="SBP20277.1"/>
    <property type="molecule type" value="Transcribed_RNA"/>
</dbReference>
<feature type="compositionally biased region" description="Acidic residues" evidence="1">
    <location>
        <begin position="135"/>
        <end position="165"/>
    </location>
</feature>
<feature type="non-terminal residue" evidence="2">
    <location>
        <position position="211"/>
    </location>
</feature>
<feature type="region of interest" description="Disordered" evidence="1">
    <location>
        <begin position="1"/>
        <end position="45"/>
    </location>
</feature>
<reference evidence="2" key="1">
    <citation type="submission" date="2016-05" db="EMBL/GenBank/DDBJ databases">
        <authorList>
            <person name="Lavstsen T."/>
            <person name="Jespersen J.S."/>
        </authorList>
    </citation>
    <scope>NUCLEOTIDE SEQUENCE</scope>
    <source>
        <tissue evidence="2">Brain</tissue>
    </source>
</reference>
<feature type="compositionally biased region" description="Acidic residues" evidence="1">
    <location>
        <begin position="65"/>
        <end position="88"/>
    </location>
</feature>
<reference evidence="2" key="2">
    <citation type="submission" date="2016-06" db="EMBL/GenBank/DDBJ databases">
        <title>The genome of a short-lived fish provides insights into sex chromosome evolution and the genetic control of aging.</title>
        <authorList>
            <person name="Reichwald K."/>
            <person name="Felder M."/>
            <person name="Petzold A."/>
            <person name="Koch P."/>
            <person name="Groth M."/>
            <person name="Platzer M."/>
        </authorList>
    </citation>
    <scope>NUCLEOTIDE SEQUENCE</scope>
    <source>
        <tissue evidence="2">Brain</tissue>
    </source>
</reference>